<dbReference type="FunFam" id="1.10.225.10:FF:000008">
    <property type="entry name" value="Pulmonary surfactant-associated protein B"/>
    <property type="match status" value="1"/>
</dbReference>
<gene>
    <name evidence="15" type="ORF">CCH79_00009104</name>
</gene>
<feature type="domain" description="Saposin B-type" evidence="13">
    <location>
        <begin position="350"/>
        <end position="430"/>
    </location>
</feature>
<keyword evidence="5" id="KW-0305">Gaseous exchange</keyword>
<comment type="subunit">
    <text evidence="2">Homodimer; disulfide-linked.</text>
</comment>
<evidence type="ECO:0000256" key="2">
    <source>
        <dbReference type="ARBA" id="ARBA00011748"/>
    </source>
</evidence>
<dbReference type="InterPro" id="IPR008138">
    <property type="entry name" value="SapB_2"/>
</dbReference>
<dbReference type="GO" id="GO:0005576">
    <property type="term" value="C:extracellular region"/>
    <property type="evidence" value="ECO:0007669"/>
    <property type="project" value="UniProtKB-SubCell"/>
</dbReference>
<keyword evidence="6" id="KW-0732">Signal</keyword>
<dbReference type="SMART" id="SM00741">
    <property type="entry name" value="SapB"/>
    <property type="match status" value="3"/>
</dbReference>
<evidence type="ECO:0000256" key="6">
    <source>
        <dbReference type="ARBA" id="ARBA00022729"/>
    </source>
</evidence>
<sequence>MLAAMVVSEIASFDVIRTIDLAHINEGRQSVHLLADSGEADVVDPGQNERNDDLMMINTEHRDVNLLVKSKDREVQAAQVKEIIGFKEVRYPDPADVCRMSSLFPKTSAFCQSPSVLPNMSASGFVLLVLAASLCSGDSRFIFDSLTGQKPLTQGVCPECSQIIQLSANMVFSRDTKVTVFTALHGLCRRLPEEQASKCESQVKIHLPKILQHTSSQWKPEEICEVFGLCATHKDRELQLHHVPSKDTSSSALGSEVHDVFNPVCTLCLMVIKKLETMLPKNMTEETLQKLMEEVCDLLPSSYEDQCNDLVDKYGAEIIEFLLSSAAPHTICSLLHLCLFETQPAAEVDLISDCDSCQTLAALSRLHLGLNATEPQTSAFLQSVCAIHPKAIPKCDAFTRIHGPQLQKVLGNQKDVPHVCEKAGLCISSKKLEPLGSNPCTWGPNYWCKNINTAQECGNQVFCEKYSTTACSISCGDTCALKFLGFQSLRISSPNLWTRRNMMSPGGLRIPL</sequence>
<keyword evidence="16" id="KW-1185">Reference proteome</keyword>
<evidence type="ECO:0000259" key="14">
    <source>
        <dbReference type="PROSITE" id="PS51110"/>
    </source>
</evidence>
<dbReference type="Proteomes" id="UP000250572">
    <property type="component" value="Unassembled WGS sequence"/>
</dbReference>
<dbReference type="Pfam" id="PF05184">
    <property type="entry name" value="SapB_1"/>
    <property type="match status" value="1"/>
</dbReference>
<protein>
    <recommendedName>
        <fullName evidence="11">Pulmonary surfactant-associated protein B</fullName>
    </recommendedName>
    <alternativeName>
        <fullName evidence="12">Pulmonary surfactant-associated proteolipid SPL(Phe)</fullName>
    </alternativeName>
</protein>
<dbReference type="InterPro" id="IPR011001">
    <property type="entry name" value="Saposin-like"/>
</dbReference>
<evidence type="ECO:0000256" key="10">
    <source>
        <dbReference type="ARBA" id="ARBA00037221"/>
    </source>
</evidence>
<dbReference type="STRING" id="33528.ENSGAFP00000027227"/>
<evidence type="ECO:0000256" key="11">
    <source>
        <dbReference type="ARBA" id="ARBA00041094"/>
    </source>
</evidence>
<evidence type="ECO:0000313" key="16">
    <source>
        <dbReference type="Proteomes" id="UP000250572"/>
    </source>
</evidence>
<dbReference type="GO" id="GO:0007585">
    <property type="term" value="P:respiratory gaseous exchange by respiratory system"/>
    <property type="evidence" value="ECO:0007669"/>
    <property type="project" value="UniProtKB-KW"/>
</dbReference>
<comment type="subcellular location">
    <subcellularLocation>
        <location evidence="1">Secreted</location>
        <location evidence="1">Extracellular space</location>
        <location evidence="1">Surface film</location>
    </subcellularLocation>
</comment>
<evidence type="ECO:0000256" key="3">
    <source>
        <dbReference type="ARBA" id="ARBA00022439"/>
    </source>
</evidence>
<dbReference type="InterPro" id="IPR008373">
    <property type="entry name" value="Saposin"/>
</dbReference>
<reference evidence="15 16" key="1">
    <citation type="journal article" date="2018" name="G3 (Bethesda)">
        <title>A High-Quality Reference Genome for the Invasive Mosquitofish Gambusia affinis Using a Chicago Library.</title>
        <authorList>
            <person name="Hoffberg S.L."/>
            <person name="Troendle N.J."/>
            <person name="Glenn T.C."/>
            <person name="Mahmud O."/>
            <person name="Louha S."/>
            <person name="Chalopin D."/>
            <person name="Bennetzen J.L."/>
            <person name="Mauricio R."/>
        </authorList>
    </citation>
    <scope>NUCLEOTIDE SEQUENCE [LARGE SCALE GENOMIC DNA]</scope>
    <source>
        <strain evidence="15">NE01/NJP1002.9</strain>
        <tissue evidence="15">Muscle</tissue>
    </source>
</reference>
<dbReference type="InterPro" id="IPR007856">
    <property type="entry name" value="SapB_1"/>
</dbReference>
<dbReference type="Gene3D" id="1.10.225.10">
    <property type="entry name" value="Saposin-like"/>
    <property type="match status" value="3"/>
</dbReference>
<comment type="caution">
    <text evidence="15">The sequence shown here is derived from an EMBL/GenBank/DDBJ whole genome shotgun (WGS) entry which is preliminary data.</text>
</comment>
<evidence type="ECO:0000256" key="1">
    <source>
        <dbReference type="ARBA" id="ARBA00004364"/>
    </source>
</evidence>
<dbReference type="Pfam" id="PF02199">
    <property type="entry name" value="SapA"/>
    <property type="match status" value="1"/>
</dbReference>
<dbReference type="EMBL" id="NHOQ01002573">
    <property type="protein sequence ID" value="PWA15924.1"/>
    <property type="molecule type" value="Genomic_DNA"/>
</dbReference>
<dbReference type="PRINTS" id="PR01797">
    <property type="entry name" value="SAPOSIN"/>
</dbReference>
<feature type="domain" description="Saposin A-type" evidence="14">
    <location>
        <begin position="433"/>
        <end position="473"/>
    </location>
</feature>
<dbReference type="PANTHER" id="PTHR11480">
    <property type="entry name" value="SAPOSIN-RELATED"/>
    <property type="match status" value="1"/>
</dbReference>
<dbReference type="SUPFAM" id="SSF47862">
    <property type="entry name" value="Saposin"/>
    <property type="match status" value="3"/>
</dbReference>
<keyword evidence="3" id="KW-0767">Surface film</keyword>
<proteinExistence type="predicted"/>
<evidence type="ECO:0000256" key="7">
    <source>
        <dbReference type="ARBA" id="ARBA00022737"/>
    </source>
</evidence>
<dbReference type="PROSITE" id="PS51110">
    <property type="entry name" value="SAP_A"/>
    <property type="match status" value="1"/>
</dbReference>
<dbReference type="GO" id="GO:0005764">
    <property type="term" value="C:lysosome"/>
    <property type="evidence" value="ECO:0007669"/>
    <property type="project" value="InterPro"/>
</dbReference>
<evidence type="ECO:0000256" key="9">
    <source>
        <dbReference type="ARBA" id="ARBA00023180"/>
    </source>
</evidence>
<dbReference type="InterPro" id="IPR051428">
    <property type="entry name" value="Sphingo_Act-Surfact_Prot"/>
</dbReference>
<keyword evidence="9" id="KW-0325">Glycoprotein</keyword>
<dbReference type="GO" id="GO:0016020">
    <property type="term" value="C:membrane"/>
    <property type="evidence" value="ECO:0007669"/>
    <property type="project" value="GOC"/>
</dbReference>
<keyword evidence="4" id="KW-0964">Secreted</keyword>
<evidence type="ECO:0000313" key="15">
    <source>
        <dbReference type="EMBL" id="PWA15924.1"/>
    </source>
</evidence>
<keyword evidence="7" id="KW-0677">Repeat</keyword>
<comment type="function">
    <text evidence="10">Pulmonary surfactant-associated proteins promote alveolar stability by lowering the surface tension at the air-liquid interface in the peripheral air spaces. SP-B increases the collapse pressure of palmitic acid to nearly 70 millinewtons per meter.</text>
</comment>
<dbReference type="InterPro" id="IPR008139">
    <property type="entry name" value="SaposinB_dom"/>
</dbReference>
<keyword evidence="8" id="KW-1015">Disulfide bond</keyword>
<dbReference type="AlphaFoldDB" id="A0A315UWI9"/>
<evidence type="ECO:0000259" key="13">
    <source>
        <dbReference type="PROSITE" id="PS50015"/>
    </source>
</evidence>
<feature type="domain" description="Saposin B-type" evidence="13">
    <location>
        <begin position="261"/>
        <end position="342"/>
    </location>
</feature>
<dbReference type="PROSITE" id="PS50015">
    <property type="entry name" value="SAP_B"/>
    <property type="match status" value="3"/>
</dbReference>
<evidence type="ECO:0000256" key="4">
    <source>
        <dbReference type="ARBA" id="ARBA00022525"/>
    </source>
</evidence>
<feature type="domain" description="Saposin B-type" evidence="13">
    <location>
        <begin position="153"/>
        <end position="234"/>
    </location>
</feature>
<dbReference type="PANTHER" id="PTHR11480:SF99">
    <property type="entry name" value="SURFACTANT PROTEIN BB"/>
    <property type="match status" value="1"/>
</dbReference>
<evidence type="ECO:0000256" key="5">
    <source>
        <dbReference type="ARBA" id="ARBA00022713"/>
    </source>
</evidence>
<dbReference type="GO" id="GO:0006665">
    <property type="term" value="P:sphingolipid metabolic process"/>
    <property type="evidence" value="ECO:0007669"/>
    <property type="project" value="InterPro"/>
</dbReference>
<dbReference type="Pfam" id="PF03489">
    <property type="entry name" value="SapB_2"/>
    <property type="match status" value="1"/>
</dbReference>
<evidence type="ECO:0000256" key="12">
    <source>
        <dbReference type="ARBA" id="ARBA00041785"/>
    </source>
</evidence>
<evidence type="ECO:0000256" key="8">
    <source>
        <dbReference type="ARBA" id="ARBA00023157"/>
    </source>
</evidence>
<accession>A0A315UWI9</accession>
<name>A0A315UWI9_GAMAF</name>
<organism evidence="15 16">
    <name type="scientific">Gambusia affinis</name>
    <name type="common">Western mosquitofish</name>
    <name type="synonym">Heterandria affinis</name>
    <dbReference type="NCBI Taxonomy" id="33528"/>
    <lineage>
        <taxon>Eukaryota</taxon>
        <taxon>Metazoa</taxon>
        <taxon>Chordata</taxon>
        <taxon>Craniata</taxon>
        <taxon>Vertebrata</taxon>
        <taxon>Euteleostomi</taxon>
        <taxon>Actinopterygii</taxon>
        <taxon>Neopterygii</taxon>
        <taxon>Teleostei</taxon>
        <taxon>Neoteleostei</taxon>
        <taxon>Acanthomorphata</taxon>
        <taxon>Ovalentaria</taxon>
        <taxon>Atherinomorphae</taxon>
        <taxon>Cyprinodontiformes</taxon>
        <taxon>Poeciliidae</taxon>
        <taxon>Poeciliinae</taxon>
        <taxon>Gambusia</taxon>
    </lineage>
</organism>
<dbReference type="InterPro" id="IPR003119">
    <property type="entry name" value="SAP_A"/>
</dbReference>